<sequence length="351" mass="41485">MTNLKNIRLNRCKNLKDMPLDLKTLSSFEYLDLQHCSKMKFDNDIFDALLSLQELYLDGCLDLKEVYKGFSNALKAIYATFEGITNLKNVWLDKYKNLEYMSLDLKTLSSLEYLSLQHCTRMKFDDDVFDILLSLQELYLDGYMDLKEVYKEFRNFTSIQYLRFINYKNLKAIHSSFEGMTNLKKIWFNRCENLKDILLDLKSLLLLDYLDLQHCAKMKFDDDAFDVLLSLQILYLEDFLDLKEVHKEFSNIISIQNLSFRNYKNLKAIYAKLGSMPLGLKTLSSLEYLNFQYCAKKKFVDDAFDTLLFLHELHLNGFLDLKELNGYKNEEDMPLDLKILSSLEYLDLQHC</sequence>
<keyword evidence="3" id="KW-1185">Reference proteome</keyword>
<proteinExistence type="predicted"/>
<evidence type="ECO:0000313" key="3">
    <source>
        <dbReference type="Proteomes" id="UP000006727"/>
    </source>
</evidence>
<gene>
    <name evidence="1" type="ORF">PHYPA_025491</name>
</gene>
<dbReference type="Gene3D" id="3.80.10.10">
    <property type="entry name" value="Ribonuclease Inhibitor"/>
    <property type="match status" value="2"/>
</dbReference>
<dbReference type="PANTHER" id="PTHR36766">
    <property type="entry name" value="PLANT BROAD-SPECTRUM MILDEW RESISTANCE PROTEIN RPW8"/>
    <property type="match status" value="1"/>
</dbReference>
<dbReference type="InterPro" id="IPR032675">
    <property type="entry name" value="LRR_dom_sf"/>
</dbReference>
<dbReference type="SUPFAM" id="SSF52058">
    <property type="entry name" value="L domain-like"/>
    <property type="match status" value="1"/>
</dbReference>
<reference evidence="1 3" key="2">
    <citation type="journal article" date="2018" name="Plant J.">
        <title>The Physcomitrella patens chromosome-scale assembly reveals moss genome structure and evolution.</title>
        <authorList>
            <person name="Lang D."/>
            <person name="Ullrich K.K."/>
            <person name="Murat F."/>
            <person name="Fuchs J."/>
            <person name="Jenkins J."/>
            <person name="Haas F.B."/>
            <person name="Piednoel M."/>
            <person name="Gundlach H."/>
            <person name="Van Bel M."/>
            <person name="Meyberg R."/>
            <person name="Vives C."/>
            <person name="Morata J."/>
            <person name="Symeonidi A."/>
            <person name="Hiss M."/>
            <person name="Muchero W."/>
            <person name="Kamisugi Y."/>
            <person name="Saleh O."/>
            <person name="Blanc G."/>
            <person name="Decker E.L."/>
            <person name="van Gessel N."/>
            <person name="Grimwood J."/>
            <person name="Hayes R.D."/>
            <person name="Graham S.W."/>
            <person name="Gunter L.E."/>
            <person name="McDaniel S.F."/>
            <person name="Hoernstein S.N.W."/>
            <person name="Larsson A."/>
            <person name="Li F.W."/>
            <person name="Perroud P.F."/>
            <person name="Phillips J."/>
            <person name="Ranjan P."/>
            <person name="Rokshar D.S."/>
            <person name="Rothfels C.J."/>
            <person name="Schneider L."/>
            <person name="Shu S."/>
            <person name="Stevenson D.W."/>
            <person name="Thummler F."/>
            <person name="Tillich M."/>
            <person name="Villarreal Aguilar J.C."/>
            <person name="Widiez T."/>
            <person name="Wong G.K."/>
            <person name="Wymore A."/>
            <person name="Zhang Y."/>
            <person name="Zimmer A.D."/>
            <person name="Quatrano R.S."/>
            <person name="Mayer K.F.X."/>
            <person name="Goodstein D."/>
            <person name="Casacuberta J.M."/>
            <person name="Vandepoele K."/>
            <person name="Reski R."/>
            <person name="Cuming A.C."/>
            <person name="Tuskan G.A."/>
            <person name="Maumus F."/>
            <person name="Salse J."/>
            <person name="Schmutz J."/>
            <person name="Rensing S.A."/>
        </authorList>
    </citation>
    <scope>NUCLEOTIDE SEQUENCE [LARGE SCALE GENOMIC DNA]</scope>
    <source>
        <strain evidence="2 3">cv. Gransden 2004</strain>
    </source>
</reference>
<accession>A0A2K1IW95</accession>
<reference evidence="1 3" key="1">
    <citation type="journal article" date="2008" name="Science">
        <title>The Physcomitrella genome reveals evolutionary insights into the conquest of land by plants.</title>
        <authorList>
            <person name="Rensing S."/>
            <person name="Lang D."/>
            <person name="Zimmer A."/>
            <person name="Terry A."/>
            <person name="Salamov A."/>
            <person name="Shapiro H."/>
            <person name="Nishiyama T."/>
            <person name="Perroud P.-F."/>
            <person name="Lindquist E."/>
            <person name="Kamisugi Y."/>
            <person name="Tanahashi T."/>
            <person name="Sakakibara K."/>
            <person name="Fujita T."/>
            <person name="Oishi K."/>
            <person name="Shin-I T."/>
            <person name="Kuroki Y."/>
            <person name="Toyoda A."/>
            <person name="Suzuki Y."/>
            <person name="Hashimoto A."/>
            <person name="Yamaguchi K."/>
            <person name="Sugano A."/>
            <person name="Kohara Y."/>
            <person name="Fujiyama A."/>
            <person name="Anterola A."/>
            <person name="Aoki S."/>
            <person name="Ashton N."/>
            <person name="Barbazuk W.B."/>
            <person name="Barker E."/>
            <person name="Bennetzen J."/>
            <person name="Bezanilla M."/>
            <person name="Blankenship R."/>
            <person name="Cho S.H."/>
            <person name="Dutcher S."/>
            <person name="Estelle M."/>
            <person name="Fawcett J.A."/>
            <person name="Gundlach H."/>
            <person name="Hanada K."/>
            <person name="Heyl A."/>
            <person name="Hicks K.A."/>
            <person name="Hugh J."/>
            <person name="Lohr M."/>
            <person name="Mayer K."/>
            <person name="Melkozernov A."/>
            <person name="Murata T."/>
            <person name="Nelson D."/>
            <person name="Pils B."/>
            <person name="Prigge M."/>
            <person name="Reiss B."/>
            <person name="Renner T."/>
            <person name="Rombauts S."/>
            <person name="Rushton P."/>
            <person name="Sanderfoot A."/>
            <person name="Schween G."/>
            <person name="Shiu S.-H."/>
            <person name="Stueber K."/>
            <person name="Theodoulou F.L."/>
            <person name="Tu H."/>
            <person name="Van de Peer Y."/>
            <person name="Verrier P.J."/>
            <person name="Waters E."/>
            <person name="Wood A."/>
            <person name="Yang L."/>
            <person name="Cove D."/>
            <person name="Cuming A."/>
            <person name="Hasebe M."/>
            <person name="Lucas S."/>
            <person name="Mishler D.B."/>
            <person name="Reski R."/>
            <person name="Grigoriev I."/>
            <person name="Quatrano R.S."/>
            <person name="Boore J.L."/>
        </authorList>
    </citation>
    <scope>NUCLEOTIDE SEQUENCE [LARGE SCALE GENOMIC DNA]</scope>
    <source>
        <strain evidence="2 3">cv. Gransden 2004</strain>
    </source>
</reference>
<dbReference type="AlphaFoldDB" id="A0A2K1IW95"/>
<dbReference type="EnsemblPlants" id="Pp3c20_23190V3.1">
    <property type="protein sequence ID" value="Pp3c20_23190V3.1"/>
    <property type="gene ID" value="Pp3c20_23190"/>
</dbReference>
<evidence type="ECO:0000313" key="1">
    <source>
        <dbReference type="EMBL" id="PNR33547.1"/>
    </source>
</evidence>
<dbReference type="EMBL" id="ABEU02000020">
    <property type="protein sequence ID" value="PNR33547.1"/>
    <property type="molecule type" value="Genomic_DNA"/>
</dbReference>
<dbReference type="SUPFAM" id="SSF52047">
    <property type="entry name" value="RNI-like"/>
    <property type="match status" value="1"/>
</dbReference>
<dbReference type="PANTHER" id="PTHR36766:SF30">
    <property type="entry name" value="TIR-NBS TYPE DISEASE RESISTANCE PROTEIN-RELATED"/>
    <property type="match status" value="1"/>
</dbReference>
<name>A0A2K1IW95_PHYPA</name>
<protein>
    <submittedName>
        <fullName evidence="1 2">Uncharacterized protein</fullName>
    </submittedName>
</protein>
<dbReference type="Proteomes" id="UP000006727">
    <property type="component" value="Chromosome 20"/>
</dbReference>
<dbReference type="InParanoid" id="A0A2K1IW95"/>
<reference evidence="2" key="3">
    <citation type="submission" date="2020-12" db="UniProtKB">
        <authorList>
            <consortium name="EnsemblPlants"/>
        </authorList>
    </citation>
    <scope>IDENTIFICATION</scope>
</reference>
<dbReference type="Gramene" id="Pp3c20_23190V3.1">
    <property type="protein sequence ID" value="Pp3c20_23190V3.1"/>
    <property type="gene ID" value="Pp3c20_23190"/>
</dbReference>
<evidence type="ECO:0000313" key="2">
    <source>
        <dbReference type="EnsemblPlants" id="Pp3c20_23190V3.1"/>
    </source>
</evidence>
<organism evidence="1">
    <name type="scientific">Physcomitrium patens</name>
    <name type="common">Spreading-leaved earth moss</name>
    <name type="synonym">Physcomitrella patens</name>
    <dbReference type="NCBI Taxonomy" id="3218"/>
    <lineage>
        <taxon>Eukaryota</taxon>
        <taxon>Viridiplantae</taxon>
        <taxon>Streptophyta</taxon>
        <taxon>Embryophyta</taxon>
        <taxon>Bryophyta</taxon>
        <taxon>Bryophytina</taxon>
        <taxon>Bryopsida</taxon>
        <taxon>Funariidae</taxon>
        <taxon>Funariales</taxon>
        <taxon>Funariaceae</taxon>
        <taxon>Physcomitrium</taxon>
    </lineage>
</organism>